<evidence type="ECO:0000259" key="2">
    <source>
        <dbReference type="Pfam" id="PF11796"/>
    </source>
</evidence>
<name>A0A561SLA3_9PSEU</name>
<dbReference type="Pfam" id="PF11796">
    <property type="entry name" value="DUF3323"/>
    <property type="match status" value="1"/>
</dbReference>
<dbReference type="RefSeq" id="WP_147254826.1">
    <property type="nucleotide sequence ID" value="NZ_VIWU01000001.1"/>
</dbReference>
<dbReference type="InterPro" id="IPR024466">
    <property type="entry name" value="CHP02679_N"/>
</dbReference>
<dbReference type="Proteomes" id="UP000321261">
    <property type="component" value="Unassembled WGS sequence"/>
</dbReference>
<evidence type="ECO:0000259" key="1">
    <source>
        <dbReference type="Pfam" id="PF09664"/>
    </source>
</evidence>
<evidence type="ECO:0000313" key="4">
    <source>
        <dbReference type="Proteomes" id="UP000321261"/>
    </source>
</evidence>
<dbReference type="InterPro" id="IPR024465">
    <property type="entry name" value="DUF2399"/>
</dbReference>
<keyword evidence="4" id="KW-1185">Reference proteome</keyword>
<reference evidence="3 4" key="1">
    <citation type="submission" date="2019-06" db="EMBL/GenBank/DDBJ databases">
        <title>Sequencing the genomes of 1000 actinobacteria strains.</title>
        <authorList>
            <person name="Klenk H.-P."/>
        </authorList>
    </citation>
    <scope>NUCLEOTIDE SEQUENCE [LARGE SCALE GENOMIC DNA]</scope>
    <source>
        <strain evidence="3 4">DSM 45671</strain>
    </source>
</reference>
<dbReference type="NCBIfam" id="TIGR02679">
    <property type="entry name" value="TIGR02679 family protein"/>
    <property type="match status" value="1"/>
</dbReference>
<sequence length="393" mass="41479">MSAGWLDDPALRRVWQVLRERLEARGLRAEGRVVLHGLNREERHAVAGLLGRSVVRERIGIDLAGLDADLEARSGIGGLVAVVEHATGAPLRDRPSDRARHAAQRDAPVELARTLLAGKPWLETWIQDIRRSGVLSRATDATAAVRTAAAALSRLPGRELSRTELAVAAGGHAHALDDGSTAAALVLRALAAQAGDPVPTTASGRRDLWELSGVRVDLVSTTCLALGLRGRTGPVAARLDLAADAGDPVHLTPWDLRRCVLRVPDTVLVCENPRVLEAVAERGARTPVVCTSGQPALVVLDVLAALRGADLRYHGDFDGAGVAIAHRLIASAGVTPWRMAAADYERGLAGATLPLVGAPVEPAWDPELGAAMRHHGLAVHEEAVLPHLLDGIT</sequence>
<organism evidence="3 4">
    <name type="scientific">Pseudonocardia hierapolitana</name>
    <dbReference type="NCBI Taxonomy" id="1128676"/>
    <lineage>
        <taxon>Bacteria</taxon>
        <taxon>Bacillati</taxon>
        <taxon>Actinomycetota</taxon>
        <taxon>Actinomycetes</taxon>
        <taxon>Pseudonocardiales</taxon>
        <taxon>Pseudonocardiaceae</taxon>
        <taxon>Pseudonocardia</taxon>
    </lineage>
</organism>
<feature type="domain" description="Conserved hypothetical protein CHP02679 N terminus" evidence="2">
    <location>
        <begin position="30"/>
        <end position="229"/>
    </location>
</feature>
<dbReference type="EMBL" id="VIWU01000001">
    <property type="protein sequence ID" value="TWF75658.1"/>
    <property type="molecule type" value="Genomic_DNA"/>
</dbReference>
<feature type="domain" description="DUF2399" evidence="1">
    <location>
        <begin position="250"/>
        <end position="390"/>
    </location>
</feature>
<protein>
    <submittedName>
        <fullName evidence="3">Uncharacterized protein (TIGR02679 family)</fullName>
    </submittedName>
</protein>
<dbReference type="AlphaFoldDB" id="A0A561SLA3"/>
<evidence type="ECO:0000313" key="3">
    <source>
        <dbReference type="EMBL" id="TWF75658.1"/>
    </source>
</evidence>
<gene>
    <name evidence="3" type="ORF">FHX44_111542</name>
</gene>
<comment type="caution">
    <text evidence="3">The sequence shown here is derived from an EMBL/GenBank/DDBJ whole genome shotgun (WGS) entry which is preliminary data.</text>
</comment>
<dbReference type="OrthoDB" id="8188786at2"/>
<proteinExistence type="predicted"/>
<accession>A0A561SLA3</accession>
<dbReference type="Pfam" id="PF09664">
    <property type="entry name" value="DUF2399"/>
    <property type="match status" value="1"/>
</dbReference>
<dbReference type="InterPro" id="IPR013495">
    <property type="entry name" value="CHP02679"/>
</dbReference>